<dbReference type="PANTHER" id="PTHR30477">
    <property type="entry name" value="ABC-TRANSPORTER METAL-BINDING PROTEIN"/>
    <property type="match status" value="1"/>
</dbReference>
<feature type="transmembrane region" description="Helical" evidence="8">
    <location>
        <begin position="91"/>
        <end position="114"/>
    </location>
</feature>
<dbReference type="Gene3D" id="1.10.3470.10">
    <property type="entry name" value="ABC transporter involved in vitamin B12 uptake, BtuC"/>
    <property type="match status" value="1"/>
</dbReference>
<evidence type="ECO:0000313" key="9">
    <source>
        <dbReference type="EMBL" id="CAA9412773.1"/>
    </source>
</evidence>
<protein>
    <submittedName>
        <fullName evidence="9">Zinc ABC transporter, permease protein ZnuB</fullName>
    </submittedName>
</protein>
<feature type="region of interest" description="Disordered" evidence="7">
    <location>
        <begin position="273"/>
        <end position="293"/>
    </location>
</feature>
<keyword evidence="5 8" id="KW-0472">Membrane</keyword>
<evidence type="ECO:0000256" key="7">
    <source>
        <dbReference type="SAM" id="MobiDB-lite"/>
    </source>
</evidence>
<dbReference type="EMBL" id="CADCUY010000311">
    <property type="protein sequence ID" value="CAA9412773.1"/>
    <property type="molecule type" value="Genomic_DNA"/>
</dbReference>
<name>A0A6J4PDB1_9ACTN</name>
<feature type="transmembrane region" description="Helical" evidence="8">
    <location>
        <begin position="134"/>
        <end position="155"/>
    </location>
</feature>
<keyword evidence="3 6" id="KW-0812">Transmembrane</keyword>
<dbReference type="InterPro" id="IPR001626">
    <property type="entry name" value="ABC_TroCD"/>
</dbReference>
<reference evidence="9" key="1">
    <citation type="submission" date="2020-02" db="EMBL/GenBank/DDBJ databases">
        <authorList>
            <person name="Meier V. D."/>
        </authorList>
    </citation>
    <scope>NUCLEOTIDE SEQUENCE</scope>
    <source>
        <strain evidence="9">AVDCRST_MAG35</strain>
    </source>
</reference>
<evidence type="ECO:0000256" key="6">
    <source>
        <dbReference type="RuleBase" id="RU003943"/>
    </source>
</evidence>
<dbReference type="Pfam" id="PF00950">
    <property type="entry name" value="ABC-3"/>
    <property type="match status" value="1"/>
</dbReference>
<feature type="transmembrane region" description="Helical" evidence="8">
    <location>
        <begin position="221"/>
        <end position="242"/>
    </location>
</feature>
<comment type="subcellular location">
    <subcellularLocation>
        <location evidence="6">Cell membrane</location>
        <topology evidence="6">Multi-pass membrane protein</topology>
    </subcellularLocation>
    <subcellularLocation>
        <location evidence="1">Membrane</location>
        <topology evidence="1">Multi-pass membrane protein</topology>
    </subcellularLocation>
</comment>
<feature type="transmembrane region" description="Helical" evidence="8">
    <location>
        <begin position="248"/>
        <end position="267"/>
    </location>
</feature>
<dbReference type="GO" id="GO:0043190">
    <property type="term" value="C:ATP-binding cassette (ABC) transporter complex"/>
    <property type="evidence" value="ECO:0007669"/>
    <property type="project" value="InterPro"/>
</dbReference>
<organism evidence="9">
    <name type="scientific">uncultured Quadrisphaera sp</name>
    <dbReference type="NCBI Taxonomy" id="904978"/>
    <lineage>
        <taxon>Bacteria</taxon>
        <taxon>Bacillati</taxon>
        <taxon>Actinomycetota</taxon>
        <taxon>Actinomycetes</taxon>
        <taxon>Kineosporiales</taxon>
        <taxon>Kineosporiaceae</taxon>
        <taxon>Quadrisphaera</taxon>
        <taxon>environmental samples</taxon>
    </lineage>
</organism>
<feature type="transmembrane region" description="Helical" evidence="8">
    <location>
        <begin position="54"/>
        <end position="79"/>
    </location>
</feature>
<feature type="non-terminal residue" evidence="9">
    <location>
        <position position="293"/>
    </location>
</feature>
<dbReference type="AlphaFoldDB" id="A0A6J4PDB1"/>
<feature type="transmembrane region" description="Helical" evidence="8">
    <location>
        <begin position="167"/>
        <end position="189"/>
    </location>
</feature>
<dbReference type="PANTHER" id="PTHR30477:SF0">
    <property type="entry name" value="METAL TRANSPORT SYSTEM MEMBRANE PROTEIN TM_0125-RELATED"/>
    <property type="match status" value="1"/>
</dbReference>
<feature type="transmembrane region" description="Helical" evidence="8">
    <location>
        <begin position="195"/>
        <end position="214"/>
    </location>
</feature>
<dbReference type="SUPFAM" id="SSF81345">
    <property type="entry name" value="ABC transporter involved in vitamin B12 uptake, BtuC"/>
    <property type="match status" value="1"/>
</dbReference>
<gene>
    <name evidence="9" type="ORF">AVDCRST_MAG35-1530</name>
</gene>
<evidence type="ECO:0000256" key="5">
    <source>
        <dbReference type="ARBA" id="ARBA00023136"/>
    </source>
</evidence>
<evidence type="ECO:0000256" key="4">
    <source>
        <dbReference type="ARBA" id="ARBA00022989"/>
    </source>
</evidence>
<keyword evidence="6" id="KW-0813">Transport</keyword>
<evidence type="ECO:0000256" key="3">
    <source>
        <dbReference type="ARBA" id="ARBA00022692"/>
    </source>
</evidence>
<evidence type="ECO:0000256" key="1">
    <source>
        <dbReference type="ARBA" id="ARBA00004141"/>
    </source>
</evidence>
<dbReference type="GO" id="GO:0055085">
    <property type="term" value="P:transmembrane transport"/>
    <property type="evidence" value="ECO:0007669"/>
    <property type="project" value="InterPro"/>
</dbReference>
<evidence type="ECO:0000256" key="8">
    <source>
        <dbReference type="SAM" id="Phobius"/>
    </source>
</evidence>
<dbReference type="GO" id="GO:0010043">
    <property type="term" value="P:response to zinc ion"/>
    <property type="evidence" value="ECO:0007669"/>
    <property type="project" value="TreeGrafter"/>
</dbReference>
<comment type="similarity">
    <text evidence="2 6">Belongs to the ABC-3 integral membrane protein family.</text>
</comment>
<proteinExistence type="inferred from homology"/>
<evidence type="ECO:0000256" key="2">
    <source>
        <dbReference type="ARBA" id="ARBA00008034"/>
    </source>
</evidence>
<dbReference type="InterPro" id="IPR037294">
    <property type="entry name" value="ABC_BtuC-like"/>
</dbReference>
<sequence length="293" mass="29023">MSVELLDYAFMQRALLAAAMVGLVAPLVGAFLVQRRLALVGDGLGHTALAGVAAGVLTGSAPVATALAAAVAAAVVIELVRARGRTSGDVVLAIVFYGGIAAGVVLISLAPSGTAANLTAYLFGAITTTTTTDVATFAVLAAVALTAVVLLRPWLFAVSNDDEFARASGLPALPINLVLAVLTAVTVVLSMRTVGLLLISALMVVPTAAAQRLCRSFGATLATACGVGLLCSTGGVVASFYADTPSGGTIVLLAIAAFALAVPAGALQQRLRRRSAPPAPDAGGAPAPPAMAL</sequence>
<keyword evidence="4 8" id="KW-1133">Transmembrane helix</keyword>
<accession>A0A6J4PDB1</accession>